<name>B1L4L2_KORCO</name>
<dbReference type="RefSeq" id="WP_012309288.1">
    <property type="nucleotide sequence ID" value="NC_010482.1"/>
</dbReference>
<dbReference type="PhylomeDB" id="B1L4L2"/>
<dbReference type="Proteomes" id="UP000001686">
    <property type="component" value="Chromosome"/>
</dbReference>
<protein>
    <submittedName>
        <fullName evidence="2">Uncharacterized protein</fullName>
    </submittedName>
</protein>
<evidence type="ECO:0000256" key="1">
    <source>
        <dbReference type="SAM" id="Phobius"/>
    </source>
</evidence>
<dbReference type="KEGG" id="kcr:Kcr_0638"/>
<evidence type="ECO:0000313" key="3">
    <source>
        <dbReference type="Proteomes" id="UP000001686"/>
    </source>
</evidence>
<dbReference type="InParanoid" id="B1L4L2"/>
<dbReference type="OrthoDB" id="98274at2157"/>
<proteinExistence type="predicted"/>
<dbReference type="HOGENOM" id="CLU_035227_0_0_2"/>
<accession>B1L4L2</accession>
<organism evidence="2 3">
    <name type="scientific">Korarchaeum cryptofilum (strain OPF8)</name>
    <dbReference type="NCBI Taxonomy" id="374847"/>
    <lineage>
        <taxon>Archaea</taxon>
        <taxon>Thermoproteota</taxon>
        <taxon>Candidatus Korarchaeia</taxon>
        <taxon>Candidatus Korarchaeales</taxon>
        <taxon>Candidatus Korarchaeaceae</taxon>
        <taxon>Candidatus Korarchaeum</taxon>
    </lineage>
</organism>
<dbReference type="InterPro" id="IPR015943">
    <property type="entry name" value="WD40/YVTN_repeat-like_dom_sf"/>
</dbReference>
<dbReference type="eggNOG" id="arCOG02559">
    <property type="taxonomic scope" value="Archaea"/>
</dbReference>
<feature type="transmembrane region" description="Helical" evidence="1">
    <location>
        <begin position="7"/>
        <end position="27"/>
    </location>
</feature>
<keyword evidence="3" id="KW-1185">Reference proteome</keyword>
<dbReference type="EMBL" id="CP000968">
    <property type="protein sequence ID" value="ACB07391.1"/>
    <property type="molecule type" value="Genomic_DNA"/>
</dbReference>
<evidence type="ECO:0000313" key="2">
    <source>
        <dbReference type="EMBL" id="ACB07391.1"/>
    </source>
</evidence>
<keyword evidence="1" id="KW-1133">Transmembrane helix</keyword>
<keyword evidence="1" id="KW-0472">Membrane</keyword>
<dbReference type="EnsemblBacteria" id="ACB07391">
    <property type="protein sequence ID" value="ACB07391"/>
    <property type="gene ID" value="Kcr_0638"/>
</dbReference>
<dbReference type="PANTHER" id="PTHR42754">
    <property type="entry name" value="ENDOGLUCANASE"/>
    <property type="match status" value="1"/>
</dbReference>
<dbReference type="PANTHER" id="PTHR42754:SF1">
    <property type="entry name" value="LIPOPROTEIN"/>
    <property type="match status" value="1"/>
</dbReference>
<dbReference type="SUPFAM" id="SSF82171">
    <property type="entry name" value="DPP6 N-terminal domain-like"/>
    <property type="match status" value="1"/>
</dbReference>
<sequence length="447" mass="47954">MRRIIALIILVALIIAIALFCSLYLAIFESEGPEIEWSRTFDGGGSDWGYSVQQTSDGGYIIAGITYSRGDGYGDVYLIKTDSNGNLQWSRTFGGSSTDWGESVYQTADGGYIVVGEANSFGVNGSDVYLIKTDPDGNLLWNRTFGGENYDWGESVQQTADGGYIIVGVTNSFGAGSSGVYLIKTDSNGNMQWSKTFGGTRHDRGESIQQTSDGGYIIAGYTDSFGSGGYDVYLIKTDSSGNIQWNRTLGGGGDDKGYSVQQTSDGGYIIAGYTNSSGSGKRDVYLIKTDSNGNMQWSRTFGGSGDDTGWSVYQTSDGGYIIVGVTNSSGSGRNDVYLIKTDSNGNLQWSKTLGSSEDDVGFSVQQTDDGGYIITGGTNSSKAGYDVWLIKLKSSSERKTSAVFPLPLIALLIPLIYRGIAEYLGSYAWRNRSTGGSIEKVKNLTRK</sequence>
<dbReference type="GeneID" id="6093922"/>
<dbReference type="Gene3D" id="2.130.10.10">
    <property type="entry name" value="YVTN repeat-like/Quinoprotein amine dehydrogenase"/>
    <property type="match status" value="1"/>
</dbReference>
<keyword evidence="1" id="KW-0812">Transmembrane</keyword>
<gene>
    <name evidence="2" type="ordered locus">Kcr_0638</name>
</gene>
<dbReference type="AlphaFoldDB" id="B1L4L2"/>
<reference evidence="2 3" key="1">
    <citation type="journal article" date="2008" name="Proc. Natl. Acad. Sci. U.S.A.">
        <title>A korarchaeal genome reveals new insights into the evolution of the Archaea.</title>
        <authorList>
            <person name="Elkins J.G."/>
            <person name="Podar M."/>
            <person name="Graham D.E."/>
            <person name="Makarova K.S."/>
            <person name="Wolf Y."/>
            <person name="Randau L."/>
            <person name="Hedlund B.P."/>
            <person name="Brochier-Armanet C."/>
            <person name="Kunin V."/>
            <person name="Anderson I."/>
            <person name="Lapidus A."/>
            <person name="Goltsman E."/>
            <person name="Barry K."/>
            <person name="Koonin E.V."/>
            <person name="Hugenholtz P."/>
            <person name="Kyrpides N."/>
            <person name="Wanner G."/>
            <person name="Richardson P."/>
            <person name="Keller M."/>
            <person name="Stetter K.O."/>
        </authorList>
    </citation>
    <scope>NUCLEOTIDE SEQUENCE [LARGE SCALE GENOMIC DNA]</scope>
    <source>
        <strain evidence="3">OPF8</strain>
    </source>
</reference>